<dbReference type="InterPro" id="IPR002401">
    <property type="entry name" value="Cyt_P450_E_grp-I"/>
</dbReference>
<dbReference type="Gene3D" id="1.10.630.10">
    <property type="entry name" value="Cytochrome P450"/>
    <property type="match status" value="1"/>
</dbReference>
<reference evidence="4" key="1">
    <citation type="journal article" date="2019" name="Int. J. Syst. Evol. Microbiol.">
        <title>The Global Catalogue of Microorganisms (GCM) 10K type strain sequencing project: providing services to taxonomists for standard genome sequencing and annotation.</title>
        <authorList>
            <consortium name="The Broad Institute Genomics Platform"/>
            <consortium name="The Broad Institute Genome Sequencing Center for Infectious Disease"/>
            <person name="Wu L."/>
            <person name="Ma J."/>
        </authorList>
    </citation>
    <scope>NUCLEOTIDE SEQUENCE [LARGE SCALE GENOMIC DNA]</scope>
    <source>
        <strain evidence="4">NBRC 101365</strain>
    </source>
</reference>
<evidence type="ECO:0000256" key="2">
    <source>
        <dbReference type="ARBA" id="ARBA00010617"/>
    </source>
</evidence>
<evidence type="ECO:0000313" key="4">
    <source>
        <dbReference type="Proteomes" id="UP001156882"/>
    </source>
</evidence>
<dbReference type="RefSeq" id="WP_284312972.1">
    <property type="nucleotide sequence ID" value="NZ_BSPC01000026.1"/>
</dbReference>
<dbReference type="PRINTS" id="PR00463">
    <property type="entry name" value="EP450I"/>
</dbReference>
<dbReference type="InterPro" id="IPR036396">
    <property type="entry name" value="Cyt_P450_sf"/>
</dbReference>
<organism evidence="3 4">
    <name type="scientific">Labrys miyagiensis</name>
    <dbReference type="NCBI Taxonomy" id="346912"/>
    <lineage>
        <taxon>Bacteria</taxon>
        <taxon>Pseudomonadati</taxon>
        <taxon>Pseudomonadota</taxon>
        <taxon>Alphaproteobacteria</taxon>
        <taxon>Hyphomicrobiales</taxon>
        <taxon>Xanthobacteraceae</taxon>
        <taxon>Labrys</taxon>
    </lineage>
</organism>
<dbReference type="Proteomes" id="UP001156882">
    <property type="component" value="Unassembled WGS sequence"/>
</dbReference>
<dbReference type="EMBL" id="BSPC01000026">
    <property type="protein sequence ID" value="GLS19916.1"/>
    <property type="molecule type" value="Genomic_DNA"/>
</dbReference>
<proteinExistence type="inferred from homology"/>
<comment type="caution">
    <text evidence="3">The sequence shown here is derived from an EMBL/GenBank/DDBJ whole genome shotgun (WGS) entry which is preliminary data.</text>
</comment>
<evidence type="ECO:0000256" key="1">
    <source>
        <dbReference type="ARBA" id="ARBA00001971"/>
    </source>
</evidence>
<accession>A0ABQ6CHT8</accession>
<gene>
    <name evidence="3" type="primary">cyp144</name>
    <name evidence="3" type="ORF">GCM10007874_29330</name>
</gene>
<evidence type="ECO:0000313" key="3">
    <source>
        <dbReference type="EMBL" id="GLS19916.1"/>
    </source>
</evidence>
<comment type="similarity">
    <text evidence="2">Belongs to the cytochrome P450 family.</text>
</comment>
<dbReference type="PANTHER" id="PTHR46696:SF1">
    <property type="entry name" value="CYTOCHROME P450 YJIB-RELATED"/>
    <property type="match status" value="1"/>
</dbReference>
<sequence length="442" mass="48741">MATIENSLNITAANDVSAQNSAGPILQAFDAIAAKGGDLKEVAVKQFQFIMSHIRGDGLPFFEELRDFRPIFRTPMATLVSRFRDVEEILHRETIFTVSRYLPRMTGVIGPFVLSQDITPRYDHDVSVMHLVVRREDLLRVKNIVAAVADEIVSNLFQTGEPVDIVQTLTRKVPVRLADEYYGFSAAVDSQMMVWARACFREFFINLLDDPAVRAPAVSAGAEMRERFNTLLAERRAPGAVAKDDVFGRLLQLQSAGEVAGLDDEGIYRALMGLFIGMVETTSQAVVQSLAILFSKPDALASAVSAAKANDDEGLARLVFEALRFAPINPMIVRVTQEDYLLAAGEPHQTLIPKGTMVFALSWSAMFDPHVVAAPQEFRLDRPANNYLHFATGMHACFGRYISQIQIPQIIKPLLKRANLRPAGPPAYDGAFPDSFKLVAGS</sequence>
<protein>
    <submittedName>
        <fullName evidence="3">Cytochrome P450</fullName>
    </submittedName>
</protein>
<dbReference type="SUPFAM" id="SSF48264">
    <property type="entry name" value="Cytochrome P450"/>
    <property type="match status" value="1"/>
</dbReference>
<comment type="cofactor">
    <cofactor evidence="1">
        <name>heme</name>
        <dbReference type="ChEBI" id="CHEBI:30413"/>
    </cofactor>
</comment>
<name>A0ABQ6CHT8_9HYPH</name>
<keyword evidence="4" id="KW-1185">Reference proteome</keyword>
<dbReference type="Pfam" id="PF00067">
    <property type="entry name" value="p450"/>
    <property type="match status" value="1"/>
</dbReference>
<dbReference type="PANTHER" id="PTHR46696">
    <property type="entry name" value="P450, PUTATIVE (EUROFUNG)-RELATED"/>
    <property type="match status" value="1"/>
</dbReference>
<dbReference type="InterPro" id="IPR001128">
    <property type="entry name" value="Cyt_P450"/>
</dbReference>